<evidence type="ECO:0000313" key="2">
    <source>
        <dbReference type="Proteomes" id="UP000193920"/>
    </source>
</evidence>
<organism evidence="1 2">
    <name type="scientific">Neocallimastix californiae</name>
    <dbReference type="NCBI Taxonomy" id="1754190"/>
    <lineage>
        <taxon>Eukaryota</taxon>
        <taxon>Fungi</taxon>
        <taxon>Fungi incertae sedis</taxon>
        <taxon>Chytridiomycota</taxon>
        <taxon>Chytridiomycota incertae sedis</taxon>
        <taxon>Neocallimastigomycetes</taxon>
        <taxon>Neocallimastigales</taxon>
        <taxon>Neocallimastigaceae</taxon>
        <taxon>Neocallimastix</taxon>
    </lineage>
</organism>
<accession>A0A1Y2B142</accession>
<dbReference type="STRING" id="1754190.A0A1Y2B142"/>
<name>A0A1Y2B142_9FUNG</name>
<proteinExistence type="predicted"/>
<reference evidence="1 2" key="1">
    <citation type="submission" date="2016-08" db="EMBL/GenBank/DDBJ databases">
        <title>A Parts List for Fungal Cellulosomes Revealed by Comparative Genomics.</title>
        <authorList>
            <consortium name="DOE Joint Genome Institute"/>
            <person name="Haitjema C.H."/>
            <person name="Gilmore S.P."/>
            <person name="Henske J.K."/>
            <person name="Solomon K.V."/>
            <person name="De Groot R."/>
            <person name="Kuo A."/>
            <person name="Mondo S.J."/>
            <person name="Salamov A.A."/>
            <person name="Labutti K."/>
            <person name="Zhao Z."/>
            <person name="Chiniquy J."/>
            <person name="Barry K."/>
            <person name="Brewer H.M."/>
            <person name="Purvine S.O."/>
            <person name="Wright A.T."/>
            <person name="Boxma B."/>
            <person name="Van Alen T."/>
            <person name="Hackstein J.H."/>
            <person name="Baker S.E."/>
            <person name="Grigoriev I.V."/>
            <person name="O'Malley M.A."/>
        </authorList>
    </citation>
    <scope>NUCLEOTIDE SEQUENCE [LARGE SCALE GENOMIC DNA]</scope>
    <source>
        <strain evidence="1 2">G1</strain>
    </source>
</reference>
<sequence length="162" mass="19330">MKQIKEAKEIREKEKNETKQYYYEQGIKALNELKEEEAKRAEKIRLMNLEQMKVNEEIIKEKKKRHVEKENKNLNYLSTIEEKNKKDDSEFNNYVLQSISELEANGKDTRNLYSSLITDKEKNTKKDNNCLFDSFRRTGINGIHNADDDIITYLKNNKNNYV</sequence>
<dbReference type="EMBL" id="MCOG01000185">
    <property type="protein sequence ID" value="ORY28559.1"/>
    <property type="molecule type" value="Genomic_DNA"/>
</dbReference>
<dbReference type="AlphaFoldDB" id="A0A1Y2B142"/>
<gene>
    <name evidence="1" type="ORF">LY90DRAFT_90192</name>
</gene>
<comment type="caution">
    <text evidence="1">The sequence shown here is derived from an EMBL/GenBank/DDBJ whole genome shotgun (WGS) entry which is preliminary data.</text>
</comment>
<protein>
    <submittedName>
        <fullName evidence="1">Uncharacterized protein</fullName>
    </submittedName>
</protein>
<evidence type="ECO:0000313" key="1">
    <source>
        <dbReference type="EMBL" id="ORY28559.1"/>
    </source>
</evidence>
<dbReference type="OrthoDB" id="10546234at2759"/>
<keyword evidence="2" id="KW-1185">Reference proteome</keyword>
<dbReference type="Proteomes" id="UP000193920">
    <property type="component" value="Unassembled WGS sequence"/>
</dbReference>